<feature type="compositionally biased region" description="Gly residues" evidence="1">
    <location>
        <begin position="78"/>
        <end position="95"/>
    </location>
</feature>
<accession>A0A224Y0Q0</accession>
<feature type="region of interest" description="Disordered" evidence="1">
    <location>
        <begin position="72"/>
        <end position="102"/>
    </location>
</feature>
<reference evidence="2" key="1">
    <citation type="journal article" date="2018" name="PLoS Negl. Trop. Dis.">
        <title>An insight into the salivary gland and fat body transcriptome of Panstrongylus lignarius (Hemiptera: Heteroptera), the main vector of Chagas disease in Peru.</title>
        <authorList>
            <person name="Nevoa J.C."/>
            <person name="Mendes M.T."/>
            <person name="da Silva M.V."/>
            <person name="Soares S.C."/>
            <person name="Oliveira C.J.F."/>
            <person name="Ribeiro J.M.C."/>
        </authorList>
    </citation>
    <scope>NUCLEOTIDE SEQUENCE</scope>
</reference>
<dbReference type="PROSITE" id="PS51808">
    <property type="entry name" value="CHCH"/>
    <property type="match status" value="1"/>
</dbReference>
<dbReference type="PANTHER" id="PTHR13523">
    <property type="entry name" value="COILED-COIL-HELIX-COILED-COIL-HELIX DOMAIN CONTAINING 2/NUR77"/>
    <property type="match status" value="1"/>
</dbReference>
<dbReference type="GO" id="GO:0007005">
    <property type="term" value="P:mitochondrion organization"/>
    <property type="evidence" value="ECO:0007669"/>
    <property type="project" value="InterPro"/>
</dbReference>
<sequence>MSRRRSPGRGSPPPRAPSRPYSKSVPSRTAPPPPPPRVQQKPPGSSRSLFRDMAATAGGVAVGSAVGHAVGAGITGMFSGGERGGAGAGGAGGGAVAAQEPPPQGPCAYEIIQLLECAQQEEDLSMCQALGDVFRRCMKKHGYD</sequence>
<evidence type="ECO:0000256" key="1">
    <source>
        <dbReference type="SAM" id="MobiDB-lite"/>
    </source>
</evidence>
<dbReference type="GO" id="GO:0005634">
    <property type="term" value="C:nucleus"/>
    <property type="evidence" value="ECO:0007669"/>
    <property type="project" value="TreeGrafter"/>
</dbReference>
<dbReference type="InterPro" id="IPR055304">
    <property type="entry name" value="CHCHD2/10-like"/>
</dbReference>
<proteinExistence type="predicted"/>
<dbReference type="GO" id="GO:0005739">
    <property type="term" value="C:mitochondrion"/>
    <property type="evidence" value="ECO:0007669"/>
    <property type="project" value="TreeGrafter"/>
</dbReference>
<feature type="region of interest" description="Disordered" evidence="1">
    <location>
        <begin position="1"/>
        <end position="49"/>
    </location>
</feature>
<dbReference type="PANTHER" id="PTHR13523:SF2">
    <property type="entry name" value="COILED-COIL-HELIX-COILED-COIL-HELIX DOMAIN CONTAINING 2, ISOFORM A-RELATED"/>
    <property type="match status" value="1"/>
</dbReference>
<evidence type="ECO:0000313" key="2">
    <source>
        <dbReference type="EMBL" id="JAW13999.1"/>
    </source>
</evidence>
<dbReference type="EMBL" id="GFTR01002427">
    <property type="protein sequence ID" value="JAW13999.1"/>
    <property type="molecule type" value="Transcribed_RNA"/>
</dbReference>
<organism evidence="2">
    <name type="scientific">Panstrongylus lignarius</name>
    <dbReference type="NCBI Taxonomy" id="156445"/>
    <lineage>
        <taxon>Eukaryota</taxon>
        <taxon>Metazoa</taxon>
        <taxon>Ecdysozoa</taxon>
        <taxon>Arthropoda</taxon>
        <taxon>Hexapoda</taxon>
        <taxon>Insecta</taxon>
        <taxon>Pterygota</taxon>
        <taxon>Neoptera</taxon>
        <taxon>Paraneoptera</taxon>
        <taxon>Hemiptera</taxon>
        <taxon>Heteroptera</taxon>
        <taxon>Panheteroptera</taxon>
        <taxon>Cimicomorpha</taxon>
        <taxon>Reduviidae</taxon>
        <taxon>Triatominae</taxon>
        <taxon>Panstrongylus</taxon>
    </lineage>
</organism>
<feature type="compositionally biased region" description="Low complexity" evidence="1">
    <location>
        <begin position="18"/>
        <end position="28"/>
    </location>
</feature>
<dbReference type="AlphaFoldDB" id="A0A224Y0Q0"/>
<protein>
    <submittedName>
        <fullName evidence="2">Putative gamma-subunitmethylmalonyl-coa decarboxylase</fullName>
    </submittedName>
</protein>
<name>A0A224Y0Q0_9HEMI</name>